<organism evidence="3 4">
    <name type="scientific">Thermococcus cleftensis (strain DSM 27260 / KACC 17922 / CL1)</name>
    <dbReference type="NCBI Taxonomy" id="163003"/>
    <lineage>
        <taxon>Archaea</taxon>
        <taxon>Methanobacteriati</taxon>
        <taxon>Methanobacteriota</taxon>
        <taxon>Thermococci</taxon>
        <taxon>Thermococcales</taxon>
        <taxon>Thermococcaceae</taxon>
        <taxon>Thermococcus</taxon>
    </lineage>
</organism>
<dbReference type="PANTHER" id="PTHR43794:SF11">
    <property type="entry name" value="AMIDOHYDROLASE-RELATED DOMAIN-CONTAINING PROTEIN"/>
    <property type="match status" value="1"/>
</dbReference>
<dbReference type="OrthoDB" id="372084at2157"/>
<dbReference type="Proteomes" id="UP000006064">
    <property type="component" value="Chromosome"/>
</dbReference>
<dbReference type="InterPro" id="IPR006680">
    <property type="entry name" value="Amidohydro-rel"/>
</dbReference>
<dbReference type="InterPro" id="IPR032466">
    <property type="entry name" value="Metal_Hydrolase"/>
</dbReference>
<dbReference type="RefSeq" id="WP_014789541.1">
    <property type="nucleotide sequence ID" value="NC_018015.1"/>
</dbReference>
<protein>
    <recommendedName>
        <fullName evidence="2">Amidohydrolase-related domain-containing protein</fullName>
    </recommendedName>
</protein>
<dbReference type="Pfam" id="PF01979">
    <property type="entry name" value="Amidohydro_1"/>
    <property type="match status" value="1"/>
</dbReference>
<dbReference type="SUPFAM" id="SSF51556">
    <property type="entry name" value="Metallo-dependent hydrolases"/>
    <property type="match status" value="1"/>
</dbReference>
<dbReference type="HOGENOM" id="CLU_012358_2_0_2"/>
<dbReference type="GeneID" id="13037020"/>
<keyword evidence="4" id="KW-1185">Reference proteome</keyword>
<dbReference type="PANTHER" id="PTHR43794">
    <property type="entry name" value="AMINOHYDROLASE SSNA-RELATED"/>
    <property type="match status" value="1"/>
</dbReference>
<evidence type="ECO:0000313" key="3">
    <source>
        <dbReference type="EMBL" id="AFL95910.1"/>
    </source>
</evidence>
<name>I3ZW26_THECF</name>
<sequence length="405" mass="44189">MFALIGTAVDAESVRRNAAVIVEGKAIRAVVPADELREYGVDEVYGGGNHIVVPGLINAHTHVAMARFRGLGEDLPTEEWLERIIWPMEQGWTRKDIRKWAELGIREALANGSTTINDHYFFANEIAEVAERLGVRAFIGQTMMDEVDFPLASPEEGFRFFRRWLGRSELVTPVLAPHATNTVSLDLFRETAELSEETGARVHLHLAQSRAEVEGVKKRHGTSPVGLLGKTGLLNEKLIGVHGVYLGEEDFSRLAGAGSTLVHCPTSNVKLEGRTINLEKLLDLGLNVALGNDSPNPTGILDPFLEMRTAGIVANLTAGKPHAVPAREIFGMATLFGARALGLRAGLIKPGYLADLVLINAEKPWFRPMENLYSLLVYSARGSDVEVVVVDGRVVYGKGEKTEKG</sequence>
<dbReference type="CDD" id="cd01298">
    <property type="entry name" value="ATZ_TRZ_like"/>
    <property type="match status" value="1"/>
</dbReference>
<evidence type="ECO:0000259" key="2">
    <source>
        <dbReference type="Pfam" id="PF01979"/>
    </source>
</evidence>
<reference evidence="3 4" key="1">
    <citation type="journal article" date="2012" name="J. Bacteriol.">
        <title>Complete Genome Sequence of the Hyperthermophilic Archaeon Thermococcus sp. Strain CL1, Isolated from a Paralvinella sp. Polychaete Worm Collected from a Hydrothermal Vent.</title>
        <authorList>
            <person name="Jung J.H."/>
            <person name="Holden J.F."/>
            <person name="Seo D.H."/>
            <person name="Park K.H."/>
            <person name="Shin H."/>
            <person name="Ryu S."/>
            <person name="Lee J.H."/>
            <person name="Park C.S."/>
        </authorList>
    </citation>
    <scope>NUCLEOTIDE SEQUENCE [LARGE SCALE GENOMIC DNA]</scope>
    <source>
        <strain evidence="4">DSM 27260 / KACC 17922 / CL1</strain>
    </source>
</reference>
<dbReference type="Gene3D" id="2.30.40.10">
    <property type="entry name" value="Urease, subunit C, domain 1"/>
    <property type="match status" value="1"/>
</dbReference>
<dbReference type="SUPFAM" id="SSF51338">
    <property type="entry name" value="Composite domain of metallo-dependent hydrolases"/>
    <property type="match status" value="1"/>
</dbReference>
<dbReference type="GO" id="GO:0016810">
    <property type="term" value="F:hydrolase activity, acting on carbon-nitrogen (but not peptide) bonds"/>
    <property type="evidence" value="ECO:0007669"/>
    <property type="project" value="InterPro"/>
</dbReference>
<feature type="domain" description="Amidohydrolase-related" evidence="2">
    <location>
        <begin position="51"/>
        <end position="395"/>
    </location>
</feature>
<dbReference type="Gene3D" id="3.20.20.140">
    <property type="entry name" value="Metal-dependent hydrolases"/>
    <property type="match status" value="1"/>
</dbReference>
<dbReference type="InterPro" id="IPR050287">
    <property type="entry name" value="MTA/SAH_deaminase"/>
</dbReference>
<dbReference type="AlphaFoldDB" id="I3ZW26"/>
<evidence type="ECO:0000256" key="1">
    <source>
        <dbReference type="ARBA" id="ARBA00022801"/>
    </source>
</evidence>
<proteinExistence type="predicted"/>
<dbReference type="InterPro" id="IPR011059">
    <property type="entry name" value="Metal-dep_hydrolase_composite"/>
</dbReference>
<dbReference type="EMBL" id="CP003651">
    <property type="protein sequence ID" value="AFL95910.1"/>
    <property type="molecule type" value="Genomic_DNA"/>
</dbReference>
<dbReference type="STRING" id="163003.CL1_1713"/>
<dbReference type="KEGG" id="thm:CL1_1713"/>
<accession>I3ZW26</accession>
<keyword evidence="1" id="KW-0378">Hydrolase</keyword>
<gene>
    <name evidence="3" type="ORF">CL1_1713</name>
</gene>
<evidence type="ECO:0000313" key="4">
    <source>
        <dbReference type="Proteomes" id="UP000006064"/>
    </source>
</evidence>